<dbReference type="Gene3D" id="3.40.50.2000">
    <property type="entry name" value="Glycogen Phosphorylase B"/>
    <property type="match status" value="2"/>
</dbReference>
<evidence type="ECO:0000313" key="9">
    <source>
        <dbReference type="EMBL" id="OFW57717.1"/>
    </source>
</evidence>
<evidence type="ECO:0000256" key="6">
    <source>
        <dbReference type="ARBA" id="ARBA00023277"/>
    </source>
</evidence>
<name>A0A1F2WLJ6_9ACTN</name>
<feature type="domain" description="Glycosyl transferase family 1" evidence="7">
    <location>
        <begin position="217"/>
        <end position="385"/>
    </location>
</feature>
<organism evidence="9 10">
    <name type="scientific">Candidatus Solincola sediminis</name>
    <dbReference type="NCBI Taxonomy" id="1797199"/>
    <lineage>
        <taxon>Bacteria</taxon>
        <taxon>Bacillati</taxon>
        <taxon>Actinomycetota</taxon>
        <taxon>Candidatus Geothermincolia</taxon>
        <taxon>Candidatus Geothermincolales</taxon>
        <taxon>Candidatus Geothermincolaceae</taxon>
        <taxon>Candidatus Solincola</taxon>
    </lineage>
</organism>
<evidence type="ECO:0000259" key="8">
    <source>
        <dbReference type="Pfam" id="PF21269"/>
    </source>
</evidence>
<keyword evidence="5" id="KW-0808">Transferase</keyword>
<comment type="subunit">
    <text evidence="2">Homodimer.</text>
</comment>
<dbReference type="PANTHER" id="PTHR47779:SF1">
    <property type="entry name" value="SYNTHASE (CCG-9), PUTATIVE (AFU_ORTHOLOGUE AFUA_3G12100)-RELATED"/>
    <property type="match status" value="1"/>
</dbReference>
<evidence type="ECO:0000259" key="7">
    <source>
        <dbReference type="Pfam" id="PF00534"/>
    </source>
</evidence>
<gene>
    <name evidence="9" type="ORF">A2Y75_08225</name>
</gene>
<dbReference type="GO" id="GO:0016757">
    <property type="term" value="F:glycosyltransferase activity"/>
    <property type="evidence" value="ECO:0007669"/>
    <property type="project" value="UniProtKB-KW"/>
</dbReference>
<proteinExistence type="inferred from homology"/>
<evidence type="ECO:0000256" key="2">
    <source>
        <dbReference type="ARBA" id="ARBA00011738"/>
    </source>
</evidence>
<dbReference type="GO" id="GO:0006006">
    <property type="term" value="P:glucose metabolic process"/>
    <property type="evidence" value="ECO:0007669"/>
    <property type="project" value="UniProtKB-KW"/>
</dbReference>
<dbReference type="EMBL" id="MELK01000030">
    <property type="protein sequence ID" value="OFW57717.1"/>
    <property type="molecule type" value="Genomic_DNA"/>
</dbReference>
<feature type="domain" description="Trehalose synthase N-terminal" evidence="8">
    <location>
        <begin position="41"/>
        <end position="185"/>
    </location>
</feature>
<evidence type="ECO:0000256" key="4">
    <source>
        <dbReference type="ARBA" id="ARBA00022676"/>
    </source>
</evidence>
<dbReference type="SUPFAM" id="SSF53756">
    <property type="entry name" value="UDP-Glycosyltransferase/glycogen phosphorylase"/>
    <property type="match status" value="1"/>
</dbReference>
<comment type="similarity">
    <text evidence="1">Belongs to the glycosyltransferase group 1 family. Glycosyltransferase 4 subfamily.</text>
</comment>
<dbReference type="Pfam" id="PF21269">
    <property type="entry name" value="TreT_GT1"/>
    <property type="match status" value="1"/>
</dbReference>
<evidence type="ECO:0000256" key="5">
    <source>
        <dbReference type="ARBA" id="ARBA00022679"/>
    </source>
</evidence>
<dbReference type="PANTHER" id="PTHR47779">
    <property type="entry name" value="SYNTHASE (CCG-9), PUTATIVE (AFU_ORTHOLOGUE AFUA_3G12100)-RELATED"/>
    <property type="match status" value="1"/>
</dbReference>
<dbReference type="AlphaFoldDB" id="A0A1F2WLJ6"/>
<dbReference type="Pfam" id="PF00534">
    <property type="entry name" value="Glycos_transf_1"/>
    <property type="match status" value="1"/>
</dbReference>
<dbReference type="InterPro" id="IPR049438">
    <property type="entry name" value="TreT_GT1"/>
</dbReference>
<protein>
    <submittedName>
        <fullName evidence="9">Uncharacterized protein</fullName>
    </submittedName>
</protein>
<dbReference type="InterPro" id="IPR052078">
    <property type="entry name" value="Trehalose_Metab_GTase"/>
</dbReference>
<dbReference type="InterPro" id="IPR001296">
    <property type="entry name" value="Glyco_trans_1"/>
</dbReference>
<evidence type="ECO:0000256" key="3">
    <source>
        <dbReference type="ARBA" id="ARBA00022526"/>
    </source>
</evidence>
<evidence type="ECO:0000313" key="10">
    <source>
        <dbReference type="Proteomes" id="UP000177876"/>
    </source>
</evidence>
<keyword evidence="3" id="KW-0313">Glucose metabolism</keyword>
<accession>A0A1F2WLJ6</accession>
<dbReference type="STRING" id="1797197.A2Y75_08225"/>
<keyword evidence="4" id="KW-0328">Glycosyltransferase</keyword>
<reference evidence="9 10" key="1">
    <citation type="journal article" date="2016" name="Nat. Commun.">
        <title>Thousands of microbial genomes shed light on interconnected biogeochemical processes in an aquifer system.</title>
        <authorList>
            <person name="Anantharaman K."/>
            <person name="Brown C.T."/>
            <person name="Hug L.A."/>
            <person name="Sharon I."/>
            <person name="Castelle C.J."/>
            <person name="Probst A.J."/>
            <person name="Thomas B.C."/>
            <person name="Singh A."/>
            <person name="Wilkins M.J."/>
            <person name="Karaoz U."/>
            <person name="Brodie E.L."/>
            <person name="Williams K.H."/>
            <person name="Hubbard S.S."/>
            <person name="Banfield J.F."/>
        </authorList>
    </citation>
    <scope>NUCLEOTIDE SEQUENCE [LARGE SCALE GENOMIC DNA]</scope>
</reference>
<evidence type="ECO:0000256" key="1">
    <source>
        <dbReference type="ARBA" id="ARBA00009481"/>
    </source>
</evidence>
<sequence>MLPKVPVQQKSIEQYRGIVGDDVLERLYSLAAKLKGARVVNINSTAHGGGVAEMLYSLVPLFGSLGLQSEWRLIEADQDFFTITKFMHNALQGMDMLITDEMKAKYIDTNRENAQLFDGAYDFVIVHDPQPCAMITELKETIARKAKWIWRCHIDTTYAEDEAWDFLEPFIEHYDAAIFTMDDYIKSPLKIPLAFIPPSIDPLSAKNIIPEKRVQSDIARRYGVDENRPIMLQVSRFDPWKDPLGLVDCYRLVKKEHPEVQLIYLASMADDDPEGWHYYQKTSAYVEGDPDIFLLSNQQGIGNVEVSAFQAMATVVLQKSLREGFGLTVTEGMWKRKPVVAGKVGGICLQIDDGLDGFLVCSIEEAAEKVNLLLSSHATCQRIGDLGHEKVRSRFLTTRHIGDYLELFIRLMDQVEG</sequence>
<keyword evidence="6" id="KW-0119">Carbohydrate metabolism</keyword>
<dbReference type="Proteomes" id="UP000177876">
    <property type="component" value="Unassembled WGS sequence"/>
</dbReference>
<comment type="caution">
    <text evidence="9">The sequence shown here is derived from an EMBL/GenBank/DDBJ whole genome shotgun (WGS) entry which is preliminary data.</text>
</comment>